<evidence type="ECO:0000313" key="2">
    <source>
        <dbReference type="Proteomes" id="UP001200557"/>
    </source>
</evidence>
<accession>A0ABS9CZ10</accession>
<proteinExistence type="predicted"/>
<dbReference type="Proteomes" id="UP001200557">
    <property type="component" value="Unassembled WGS sequence"/>
</dbReference>
<name>A0ABS9CZ10_9RHOB</name>
<dbReference type="RefSeq" id="WP_235226358.1">
    <property type="nucleotide sequence ID" value="NZ_JAKGAQ010000003.1"/>
</dbReference>
<gene>
    <name evidence="1" type="ORF">L0664_13235</name>
</gene>
<dbReference type="EMBL" id="JAKGAQ010000003">
    <property type="protein sequence ID" value="MCF2872032.1"/>
    <property type="molecule type" value="Genomic_DNA"/>
</dbReference>
<keyword evidence="2" id="KW-1185">Reference proteome</keyword>
<reference evidence="1 2" key="1">
    <citation type="submission" date="2022-01" db="EMBL/GenBank/DDBJ databases">
        <title>Octadecabacter sp. nov., isolated from a marine alga.</title>
        <authorList>
            <person name="Jin M.S."/>
            <person name="Kim H.M."/>
            <person name="Han D.M."/>
            <person name="Jung J.J."/>
            <person name="Jeon C.O."/>
        </authorList>
    </citation>
    <scope>NUCLEOTIDE SEQUENCE [LARGE SCALE GENOMIC DNA]</scope>
    <source>
        <strain evidence="1 2">G9-8</strain>
    </source>
</reference>
<organism evidence="1 2">
    <name type="scientific">Octadecabacter dasysiphoniae</name>
    <dbReference type="NCBI Taxonomy" id="2909341"/>
    <lineage>
        <taxon>Bacteria</taxon>
        <taxon>Pseudomonadati</taxon>
        <taxon>Pseudomonadota</taxon>
        <taxon>Alphaproteobacteria</taxon>
        <taxon>Rhodobacterales</taxon>
        <taxon>Roseobacteraceae</taxon>
        <taxon>Octadecabacter</taxon>
    </lineage>
</organism>
<sequence>MKHLIKITATPWPDGTQTVAMPQANQVFANDSNSICATSRRSIQDTARAVVHVIGQHRTNRDLVTE</sequence>
<protein>
    <submittedName>
        <fullName evidence="1">Uncharacterized protein</fullName>
    </submittedName>
</protein>
<evidence type="ECO:0000313" key="1">
    <source>
        <dbReference type="EMBL" id="MCF2872032.1"/>
    </source>
</evidence>
<comment type="caution">
    <text evidence="1">The sequence shown here is derived from an EMBL/GenBank/DDBJ whole genome shotgun (WGS) entry which is preliminary data.</text>
</comment>